<keyword evidence="3" id="KW-1185">Reference proteome</keyword>
<gene>
    <name evidence="2" type="ORF">PCOR1329_LOCUS50250</name>
</gene>
<dbReference type="Proteomes" id="UP001189429">
    <property type="component" value="Unassembled WGS sequence"/>
</dbReference>
<accession>A0ABN9UNY7</accession>
<sequence>MGNPEHGTEQYDRKLENNRAYKARVKKDKAKAAKHKLKMRFQRPLLKKIADLEEQVDWCQGEAADNWELAEKRAWSNEQLR</sequence>
<feature type="non-terminal residue" evidence="2">
    <location>
        <position position="81"/>
    </location>
</feature>
<feature type="compositionally biased region" description="Basic and acidic residues" evidence="1">
    <location>
        <begin position="1"/>
        <end position="19"/>
    </location>
</feature>
<comment type="caution">
    <text evidence="2">The sequence shown here is derived from an EMBL/GenBank/DDBJ whole genome shotgun (WGS) entry which is preliminary data.</text>
</comment>
<proteinExistence type="predicted"/>
<evidence type="ECO:0000256" key="1">
    <source>
        <dbReference type="SAM" id="MobiDB-lite"/>
    </source>
</evidence>
<evidence type="ECO:0000313" key="3">
    <source>
        <dbReference type="Proteomes" id="UP001189429"/>
    </source>
</evidence>
<protein>
    <recommendedName>
        <fullName evidence="4">BZIP domain-containing protein</fullName>
    </recommendedName>
</protein>
<reference evidence="2" key="1">
    <citation type="submission" date="2023-10" db="EMBL/GenBank/DDBJ databases">
        <authorList>
            <person name="Chen Y."/>
            <person name="Shah S."/>
            <person name="Dougan E. K."/>
            <person name="Thang M."/>
            <person name="Chan C."/>
        </authorList>
    </citation>
    <scope>NUCLEOTIDE SEQUENCE [LARGE SCALE GENOMIC DNA]</scope>
</reference>
<feature type="region of interest" description="Disordered" evidence="1">
    <location>
        <begin position="1"/>
        <end position="29"/>
    </location>
</feature>
<name>A0ABN9UNY7_9DINO</name>
<organism evidence="2 3">
    <name type="scientific">Prorocentrum cordatum</name>
    <dbReference type="NCBI Taxonomy" id="2364126"/>
    <lineage>
        <taxon>Eukaryota</taxon>
        <taxon>Sar</taxon>
        <taxon>Alveolata</taxon>
        <taxon>Dinophyceae</taxon>
        <taxon>Prorocentrales</taxon>
        <taxon>Prorocentraceae</taxon>
        <taxon>Prorocentrum</taxon>
    </lineage>
</organism>
<dbReference type="EMBL" id="CAUYUJ010016080">
    <property type="protein sequence ID" value="CAK0861637.1"/>
    <property type="molecule type" value="Genomic_DNA"/>
</dbReference>
<evidence type="ECO:0008006" key="4">
    <source>
        <dbReference type="Google" id="ProtNLM"/>
    </source>
</evidence>
<evidence type="ECO:0000313" key="2">
    <source>
        <dbReference type="EMBL" id="CAK0861637.1"/>
    </source>
</evidence>